<sequence length="406" mass="44675">MDLACVLSVMPSWLIRICGDAHCRLEQTEHTDEEWKVEHAVVDWGSLPFVVLDVVKCGLEVEQELRWSMIRTARLVNRHWARWAAESVASVWLGKHLGVQQVATKFPCVRRLDFTLCDVREVDMLTALTSLRCLESIHMGGCHVRHSTLIDLAQLKALTSLNLKGCGLTDAALKPVRHVALLKCLHLGFCDIGAGGLQHVAHLPALAELSLDRCKLIADDALASVGEMTVLTNLNLEHCHQITDNGLEHLRHLTALRNLNLSECRNVTNKGLEAVGELGCLIHLDLTGCFQITNAGLAGVAKLGALTSLSLSDLNLLTNAGLGHLGKLENLEILKLDECMHISDVQLLCESGRLTSLKYLSLARCGIRDDTLECFKCFVALKKLKLAGCPVSHPAWQRLSQHLSVF</sequence>
<dbReference type="OrthoDB" id="10257471at2759"/>
<keyword evidence="4" id="KW-1185">Reference proteome</keyword>
<protein>
    <recommendedName>
        <fullName evidence="2">F-box/LRR-repeat protein 15-like leucin rich repeat domain-containing protein</fullName>
    </recommendedName>
</protein>
<reference evidence="3" key="1">
    <citation type="submission" date="2020-12" db="EMBL/GenBank/DDBJ databases">
        <authorList>
            <person name="Iha C."/>
        </authorList>
    </citation>
    <scope>NUCLEOTIDE SEQUENCE</scope>
</reference>
<dbReference type="Gene3D" id="3.80.10.10">
    <property type="entry name" value="Ribonuclease Inhibitor"/>
    <property type="match status" value="3"/>
</dbReference>
<gene>
    <name evidence="3" type="ORF">OSTQU699_LOCUS4534</name>
</gene>
<dbReference type="PANTHER" id="PTHR13318">
    <property type="entry name" value="PARTNER OF PAIRED, ISOFORM B-RELATED"/>
    <property type="match status" value="1"/>
</dbReference>
<evidence type="ECO:0000313" key="4">
    <source>
        <dbReference type="Proteomes" id="UP000708148"/>
    </source>
</evidence>
<name>A0A8S1J029_9CHLO</name>
<dbReference type="GO" id="GO:0005930">
    <property type="term" value="C:axoneme"/>
    <property type="evidence" value="ECO:0007669"/>
    <property type="project" value="UniProtKB-SubCell"/>
</dbReference>
<proteinExistence type="predicted"/>
<dbReference type="InterPro" id="IPR032675">
    <property type="entry name" value="LRR_dom_sf"/>
</dbReference>
<dbReference type="GO" id="GO:0019005">
    <property type="term" value="C:SCF ubiquitin ligase complex"/>
    <property type="evidence" value="ECO:0007669"/>
    <property type="project" value="TreeGrafter"/>
</dbReference>
<dbReference type="AlphaFoldDB" id="A0A8S1J029"/>
<evidence type="ECO:0000313" key="3">
    <source>
        <dbReference type="EMBL" id="CAD7699175.1"/>
    </source>
</evidence>
<feature type="domain" description="F-box/LRR-repeat protein 15-like leucin rich repeat" evidence="2">
    <location>
        <begin position="204"/>
        <end position="299"/>
    </location>
</feature>
<comment type="subcellular location">
    <subcellularLocation>
        <location evidence="1">Cytoplasm</location>
        <location evidence="1">Cytoskeleton</location>
        <location evidence="1">Cilium axoneme</location>
    </subcellularLocation>
</comment>
<accession>A0A8S1J029</accession>
<dbReference type="EMBL" id="CAJHUC010000965">
    <property type="protein sequence ID" value="CAD7699175.1"/>
    <property type="molecule type" value="Genomic_DNA"/>
</dbReference>
<comment type="caution">
    <text evidence="3">The sequence shown here is derived from an EMBL/GenBank/DDBJ whole genome shotgun (WGS) entry which is preliminary data.</text>
</comment>
<dbReference type="Pfam" id="PF25372">
    <property type="entry name" value="DUF7885"/>
    <property type="match status" value="1"/>
</dbReference>
<dbReference type="SMART" id="SM00367">
    <property type="entry name" value="LRR_CC"/>
    <property type="match status" value="6"/>
</dbReference>
<dbReference type="InterPro" id="IPR006553">
    <property type="entry name" value="Leu-rich_rpt_Cys-con_subtyp"/>
</dbReference>
<dbReference type="InterPro" id="IPR001611">
    <property type="entry name" value="Leu-rich_rpt"/>
</dbReference>
<dbReference type="SUPFAM" id="SSF52047">
    <property type="entry name" value="RNI-like"/>
    <property type="match status" value="1"/>
</dbReference>
<dbReference type="Proteomes" id="UP000708148">
    <property type="component" value="Unassembled WGS sequence"/>
</dbReference>
<dbReference type="Pfam" id="PF13516">
    <property type="entry name" value="LRR_6"/>
    <property type="match status" value="3"/>
</dbReference>
<dbReference type="InterPro" id="IPR057207">
    <property type="entry name" value="FBXL15_LRR"/>
</dbReference>
<organism evidence="3 4">
    <name type="scientific">Ostreobium quekettii</name>
    <dbReference type="NCBI Taxonomy" id="121088"/>
    <lineage>
        <taxon>Eukaryota</taxon>
        <taxon>Viridiplantae</taxon>
        <taxon>Chlorophyta</taxon>
        <taxon>core chlorophytes</taxon>
        <taxon>Ulvophyceae</taxon>
        <taxon>TCBD clade</taxon>
        <taxon>Bryopsidales</taxon>
        <taxon>Ostreobineae</taxon>
        <taxon>Ostreobiaceae</taxon>
        <taxon>Ostreobium</taxon>
    </lineage>
</organism>
<dbReference type="GO" id="GO:0031146">
    <property type="term" value="P:SCF-dependent proteasomal ubiquitin-dependent protein catabolic process"/>
    <property type="evidence" value="ECO:0007669"/>
    <property type="project" value="TreeGrafter"/>
</dbReference>
<evidence type="ECO:0000256" key="1">
    <source>
        <dbReference type="ARBA" id="ARBA00004430"/>
    </source>
</evidence>
<dbReference type="PANTHER" id="PTHR13318:SF95">
    <property type="entry name" value="F-BOX PROTEIN YLR352W"/>
    <property type="match status" value="1"/>
</dbReference>
<evidence type="ECO:0000259" key="2">
    <source>
        <dbReference type="Pfam" id="PF25372"/>
    </source>
</evidence>